<evidence type="ECO:0000313" key="4">
    <source>
        <dbReference type="Proteomes" id="UP000015106"/>
    </source>
</evidence>
<feature type="signal peptide" evidence="2">
    <location>
        <begin position="1"/>
        <end position="23"/>
    </location>
</feature>
<keyword evidence="2" id="KW-0732">Signal</keyword>
<proteinExistence type="predicted"/>
<dbReference type="EnsemblPlants" id="TuG1812G0100001073.01.T01">
    <property type="protein sequence ID" value="TuG1812G0100001073.01.T01.cds245642"/>
    <property type="gene ID" value="TuG1812G0100001073.01"/>
</dbReference>
<organism evidence="3 4">
    <name type="scientific">Triticum urartu</name>
    <name type="common">Red wild einkorn</name>
    <name type="synonym">Crithodium urartu</name>
    <dbReference type="NCBI Taxonomy" id="4572"/>
    <lineage>
        <taxon>Eukaryota</taxon>
        <taxon>Viridiplantae</taxon>
        <taxon>Streptophyta</taxon>
        <taxon>Embryophyta</taxon>
        <taxon>Tracheophyta</taxon>
        <taxon>Spermatophyta</taxon>
        <taxon>Magnoliopsida</taxon>
        <taxon>Liliopsida</taxon>
        <taxon>Poales</taxon>
        <taxon>Poaceae</taxon>
        <taxon>BOP clade</taxon>
        <taxon>Pooideae</taxon>
        <taxon>Triticodae</taxon>
        <taxon>Triticeae</taxon>
        <taxon>Triticinae</taxon>
        <taxon>Triticum</taxon>
    </lineage>
</organism>
<reference evidence="3" key="2">
    <citation type="submission" date="2018-03" db="EMBL/GenBank/DDBJ databases">
        <title>The Triticum urartu genome reveals the dynamic nature of wheat genome evolution.</title>
        <authorList>
            <person name="Ling H."/>
            <person name="Ma B."/>
            <person name="Shi X."/>
            <person name="Liu H."/>
            <person name="Dong L."/>
            <person name="Sun H."/>
            <person name="Cao Y."/>
            <person name="Gao Q."/>
            <person name="Zheng S."/>
            <person name="Li Y."/>
            <person name="Yu Y."/>
            <person name="Du H."/>
            <person name="Qi M."/>
            <person name="Li Y."/>
            <person name="Yu H."/>
            <person name="Cui Y."/>
            <person name="Wang N."/>
            <person name="Chen C."/>
            <person name="Wu H."/>
            <person name="Zhao Y."/>
            <person name="Zhang J."/>
            <person name="Li Y."/>
            <person name="Zhou W."/>
            <person name="Zhang B."/>
            <person name="Hu W."/>
            <person name="Eijk M."/>
            <person name="Tang J."/>
            <person name="Witsenboer H."/>
            <person name="Zhao S."/>
            <person name="Li Z."/>
            <person name="Zhang A."/>
            <person name="Wang D."/>
            <person name="Liang C."/>
        </authorList>
    </citation>
    <scope>NUCLEOTIDE SEQUENCE [LARGE SCALE GENOMIC DNA]</scope>
    <source>
        <strain evidence="3">cv. G1812</strain>
    </source>
</reference>
<reference evidence="3" key="3">
    <citation type="submission" date="2022-06" db="UniProtKB">
        <authorList>
            <consortium name="EnsemblPlants"/>
        </authorList>
    </citation>
    <scope>IDENTIFICATION</scope>
</reference>
<evidence type="ECO:0000313" key="3">
    <source>
        <dbReference type="EnsemblPlants" id="TuG1812G0100001073.01.T01.cds245642"/>
    </source>
</evidence>
<feature type="chain" id="PRO_5035946654" evidence="2">
    <location>
        <begin position="24"/>
        <end position="290"/>
    </location>
</feature>
<dbReference type="AlphaFoldDB" id="A0A8R7JZH5"/>
<gene>
    <name evidence="3" type="primary">LOC125509448</name>
</gene>
<dbReference type="Gramene" id="TuG1812G0100001073.01.T01">
    <property type="protein sequence ID" value="TuG1812G0100001073.01.T01.cds245642"/>
    <property type="gene ID" value="TuG1812G0100001073.01"/>
</dbReference>
<dbReference type="Proteomes" id="UP000015106">
    <property type="component" value="Chromosome 1"/>
</dbReference>
<feature type="region of interest" description="Disordered" evidence="1">
    <location>
        <begin position="266"/>
        <end position="290"/>
    </location>
</feature>
<reference evidence="4" key="1">
    <citation type="journal article" date="2013" name="Nature">
        <title>Draft genome of the wheat A-genome progenitor Triticum urartu.</title>
        <authorList>
            <person name="Ling H.Q."/>
            <person name="Zhao S."/>
            <person name="Liu D."/>
            <person name="Wang J."/>
            <person name="Sun H."/>
            <person name="Zhang C."/>
            <person name="Fan H."/>
            <person name="Li D."/>
            <person name="Dong L."/>
            <person name="Tao Y."/>
            <person name="Gao C."/>
            <person name="Wu H."/>
            <person name="Li Y."/>
            <person name="Cui Y."/>
            <person name="Guo X."/>
            <person name="Zheng S."/>
            <person name="Wang B."/>
            <person name="Yu K."/>
            <person name="Liang Q."/>
            <person name="Yang W."/>
            <person name="Lou X."/>
            <person name="Chen J."/>
            <person name="Feng M."/>
            <person name="Jian J."/>
            <person name="Zhang X."/>
            <person name="Luo G."/>
            <person name="Jiang Y."/>
            <person name="Liu J."/>
            <person name="Wang Z."/>
            <person name="Sha Y."/>
            <person name="Zhang B."/>
            <person name="Wu H."/>
            <person name="Tang D."/>
            <person name="Shen Q."/>
            <person name="Xue P."/>
            <person name="Zou S."/>
            <person name="Wang X."/>
            <person name="Liu X."/>
            <person name="Wang F."/>
            <person name="Yang Y."/>
            <person name="An X."/>
            <person name="Dong Z."/>
            <person name="Zhang K."/>
            <person name="Zhang X."/>
            <person name="Luo M.C."/>
            <person name="Dvorak J."/>
            <person name="Tong Y."/>
            <person name="Wang J."/>
            <person name="Yang H."/>
            <person name="Li Z."/>
            <person name="Wang D."/>
            <person name="Zhang A."/>
            <person name="Wang J."/>
        </authorList>
    </citation>
    <scope>NUCLEOTIDE SEQUENCE</scope>
    <source>
        <strain evidence="4">cv. G1812</strain>
    </source>
</reference>
<protein>
    <submittedName>
        <fullName evidence="3">Uncharacterized protein</fullName>
    </submittedName>
</protein>
<evidence type="ECO:0000256" key="1">
    <source>
        <dbReference type="SAM" id="MobiDB-lite"/>
    </source>
</evidence>
<sequence>MARRRRGRHAIHLFHLPPPLLQPLSLLVSPPCGLDEARRPGAPLLRVEPERLLQLLAVQPPELPGDELELVGVQRKALHLRHRLDAARGQGQVRRRLGVQRPGEQLLAAKVPFLEELLVEEPYAAPVGGGALQPAPDDEEHLVDGLPFPHHVGALRAEAGLEPLADGVQEALVHVGEERHAADEAEAEVALHVPPDVLGEAAHEPVLVHAPRLHPLVLVVPPHALHEVVGEVAVAHPLLRVPSLEPHLLHPQRHGLEVRLHVADEERHEDEAEEGEEDGEEGLPLVVRRL</sequence>
<evidence type="ECO:0000256" key="2">
    <source>
        <dbReference type="SAM" id="SignalP"/>
    </source>
</evidence>
<keyword evidence="4" id="KW-1185">Reference proteome</keyword>
<feature type="compositionally biased region" description="Acidic residues" evidence="1">
    <location>
        <begin position="271"/>
        <end position="281"/>
    </location>
</feature>
<name>A0A8R7JZH5_TRIUA</name>
<accession>A0A8R7JZH5</accession>